<name>A0A2A6E2W0_9BACL</name>
<dbReference type="Gene3D" id="2.30.42.10">
    <property type="match status" value="1"/>
</dbReference>
<feature type="transmembrane region" description="Helical" evidence="6">
    <location>
        <begin position="120"/>
        <end position="137"/>
    </location>
</feature>
<feature type="domain" description="PDZ" evidence="7">
    <location>
        <begin position="427"/>
        <end position="503"/>
    </location>
</feature>
<dbReference type="InterPro" id="IPR001478">
    <property type="entry name" value="PDZ"/>
</dbReference>
<dbReference type="GO" id="GO:0006508">
    <property type="term" value="P:proteolysis"/>
    <property type="evidence" value="ECO:0007669"/>
    <property type="project" value="UniProtKB-KW"/>
</dbReference>
<gene>
    <name evidence="8" type="ORF">BLM47_01645</name>
</gene>
<proteinExistence type="inferred from homology"/>
<keyword evidence="2" id="KW-0645">Protease</keyword>
<dbReference type="PROSITE" id="PS50106">
    <property type="entry name" value="PDZ"/>
    <property type="match status" value="1"/>
</dbReference>
<dbReference type="GO" id="GO:0004252">
    <property type="term" value="F:serine-type endopeptidase activity"/>
    <property type="evidence" value="ECO:0007669"/>
    <property type="project" value="InterPro"/>
</dbReference>
<dbReference type="Proteomes" id="UP000243688">
    <property type="component" value="Unassembled WGS sequence"/>
</dbReference>
<dbReference type="InterPro" id="IPR043504">
    <property type="entry name" value="Peptidase_S1_PA_chymotrypsin"/>
</dbReference>
<dbReference type="Gene3D" id="2.40.10.10">
    <property type="entry name" value="Trypsin-like serine proteases"/>
    <property type="match status" value="2"/>
</dbReference>
<dbReference type="EMBL" id="MOXJ01000002">
    <property type="protein sequence ID" value="PDO11470.1"/>
    <property type="molecule type" value="Genomic_DNA"/>
</dbReference>
<evidence type="ECO:0000256" key="1">
    <source>
        <dbReference type="ARBA" id="ARBA00010541"/>
    </source>
</evidence>
<evidence type="ECO:0000256" key="6">
    <source>
        <dbReference type="SAM" id="Phobius"/>
    </source>
</evidence>
<evidence type="ECO:0000259" key="7">
    <source>
        <dbReference type="PROSITE" id="PS50106"/>
    </source>
</evidence>
<evidence type="ECO:0000256" key="2">
    <source>
        <dbReference type="ARBA" id="ARBA00022670"/>
    </source>
</evidence>
<dbReference type="InterPro" id="IPR009003">
    <property type="entry name" value="Peptidase_S1_PA"/>
</dbReference>
<keyword evidence="4" id="KW-0720">Serine protease</keyword>
<dbReference type="InterPro" id="IPR051201">
    <property type="entry name" value="Chloro_Bact_Ser_Proteases"/>
</dbReference>
<dbReference type="PANTHER" id="PTHR43343">
    <property type="entry name" value="PEPTIDASE S12"/>
    <property type="match status" value="1"/>
</dbReference>
<dbReference type="InterPro" id="IPR001940">
    <property type="entry name" value="Peptidase_S1C"/>
</dbReference>
<reference evidence="8 9" key="1">
    <citation type="submission" date="2016-12" db="EMBL/GenBank/DDBJ databases">
        <title>Candidatus Reconcilibacillus cellulovorans genome.</title>
        <authorList>
            <person name="Kolinko S."/>
            <person name="Wu Y.-W."/>
            <person name="Tachea F."/>
            <person name="Denzel E."/>
            <person name="Hiras J."/>
            <person name="Baecker N."/>
            <person name="Chan L.J."/>
            <person name="Eichorst S.A."/>
            <person name="Frey D."/>
            <person name="Adams P.D."/>
            <person name="Pray T."/>
            <person name="Tanjore D."/>
            <person name="Petzold C.J."/>
            <person name="Gladden J.M."/>
            <person name="Simmons B.A."/>
            <person name="Singer S.W."/>
        </authorList>
    </citation>
    <scope>NUCLEOTIDE SEQUENCE [LARGE SCALE GENOMIC DNA]</scope>
    <source>
        <strain evidence="8">JTherm</strain>
    </source>
</reference>
<dbReference type="SUPFAM" id="SSF50156">
    <property type="entry name" value="PDZ domain-like"/>
    <property type="match status" value="1"/>
</dbReference>
<evidence type="ECO:0000256" key="4">
    <source>
        <dbReference type="ARBA" id="ARBA00022825"/>
    </source>
</evidence>
<evidence type="ECO:0000313" key="8">
    <source>
        <dbReference type="EMBL" id="PDO11470.1"/>
    </source>
</evidence>
<dbReference type="PRINTS" id="PR00834">
    <property type="entry name" value="PROTEASES2C"/>
</dbReference>
<evidence type="ECO:0000256" key="3">
    <source>
        <dbReference type="ARBA" id="ARBA00022801"/>
    </source>
</evidence>
<accession>A0A2A6E2W0</accession>
<evidence type="ECO:0000313" key="9">
    <source>
        <dbReference type="Proteomes" id="UP000243688"/>
    </source>
</evidence>
<sequence length="520" mass="55517">MAENRWYDEAGRADSDATGRTEPSRDDAAAPEVEAAAADARTNDATTYYYAYPSAYSASYSSSNLRTERAGYGAVDAQGGQRAERTEIRALYPAVSRPHGTARPQEWTVRPKRGGMLRTVLVSMLVGALTMGGLMFASDRYDWFGGSATSAGTAATGGGNGVDNGVRVAANTPAQSSGSAAALPMNIADMVEKASPAVVKIETYSTRSTNRFFDDDIFRFFFGDEWTQPSRPNQPQPIGMGSGFFFDKAGYILTNEHVISGADEIYVTVLGHKDRYKAQKLGTSRDLDLAVLKINGNGDFPTLPFGDSDKLRVGDWVTAIGNPVGFDHSVSVGVLSAKERKFDIRDGAGSRTYDHMLQTDASINPGNSGGPLLNLAGEVVGINTAVSAQAQGIGFAIPSSTVLEVLDNLKNNVKTPVPFLGITMRDVAGLPDEWKKQLGISSDEGVIVVSVIENGPAAKSDIQPYDVIVSFDGQTVKNAEDLQAKLKATKPGQRVSVGLIREGRRMTTAVIVGDRNDYVN</sequence>
<keyword evidence="3" id="KW-0378">Hydrolase</keyword>
<protein>
    <recommendedName>
        <fullName evidence="7">PDZ domain-containing protein</fullName>
    </recommendedName>
</protein>
<feature type="region of interest" description="Disordered" evidence="5">
    <location>
        <begin position="1"/>
        <end position="31"/>
    </location>
</feature>
<dbReference type="SMART" id="SM00228">
    <property type="entry name" value="PDZ"/>
    <property type="match status" value="1"/>
</dbReference>
<dbReference type="Pfam" id="PF13365">
    <property type="entry name" value="Trypsin_2"/>
    <property type="match status" value="1"/>
</dbReference>
<dbReference type="SUPFAM" id="SSF50494">
    <property type="entry name" value="Trypsin-like serine proteases"/>
    <property type="match status" value="1"/>
</dbReference>
<dbReference type="Pfam" id="PF13180">
    <property type="entry name" value="PDZ_2"/>
    <property type="match status" value="1"/>
</dbReference>
<dbReference type="AlphaFoldDB" id="A0A2A6E2W0"/>
<organism evidence="8 9">
    <name type="scientific">Candidatus Reconcilbacillus cellulovorans</name>
    <dbReference type="NCBI Taxonomy" id="1906605"/>
    <lineage>
        <taxon>Bacteria</taxon>
        <taxon>Bacillati</taxon>
        <taxon>Bacillota</taxon>
        <taxon>Bacilli</taxon>
        <taxon>Bacillales</taxon>
        <taxon>Paenibacillaceae</taxon>
        <taxon>Candidatus Reconcilbacillus</taxon>
    </lineage>
</organism>
<dbReference type="InterPro" id="IPR036034">
    <property type="entry name" value="PDZ_sf"/>
</dbReference>
<keyword evidence="6" id="KW-0812">Transmembrane</keyword>
<keyword evidence="6" id="KW-0472">Membrane</keyword>
<dbReference type="PANTHER" id="PTHR43343:SF3">
    <property type="entry name" value="PROTEASE DO-LIKE 8, CHLOROPLASTIC"/>
    <property type="match status" value="1"/>
</dbReference>
<evidence type="ECO:0000256" key="5">
    <source>
        <dbReference type="SAM" id="MobiDB-lite"/>
    </source>
</evidence>
<comment type="similarity">
    <text evidence="1">Belongs to the peptidase S1C family.</text>
</comment>
<comment type="caution">
    <text evidence="8">The sequence shown here is derived from an EMBL/GenBank/DDBJ whole genome shotgun (WGS) entry which is preliminary data.</text>
</comment>
<feature type="compositionally biased region" description="Basic and acidic residues" evidence="5">
    <location>
        <begin position="1"/>
        <end position="28"/>
    </location>
</feature>
<keyword evidence="6" id="KW-1133">Transmembrane helix</keyword>